<dbReference type="GO" id="GO:0046872">
    <property type="term" value="F:metal ion binding"/>
    <property type="evidence" value="ECO:0007669"/>
    <property type="project" value="UniProtKB-KW"/>
</dbReference>
<evidence type="ECO:0000313" key="12">
    <source>
        <dbReference type="Proteomes" id="UP000515152"/>
    </source>
</evidence>
<evidence type="ECO:0000313" key="13">
    <source>
        <dbReference type="RefSeq" id="XP_031424577.1"/>
    </source>
</evidence>
<keyword evidence="5" id="KW-0677">Repeat</keyword>
<dbReference type="Proteomes" id="UP000515152">
    <property type="component" value="Chromosome 6"/>
</dbReference>
<evidence type="ECO:0000259" key="10">
    <source>
        <dbReference type="PROSITE" id="PS50023"/>
    </source>
</evidence>
<evidence type="ECO:0000256" key="9">
    <source>
        <dbReference type="SAM" id="MobiDB-lite"/>
    </source>
</evidence>
<dbReference type="RefSeq" id="XP_031424577.1">
    <property type="nucleotide sequence ID" value="XM_031568717.1"/>
</dbReference>
<dbReference type="PROSITE" id="PS50023">
    <property type="entry name" value="LIM_DOMAIN_2"/>
    <property type="match status" value="2"/>
</dbReference>
<dbReference type="SMART" id="SM00132">
    <property type="entry name" value="LIM"/>
    <property type="match status" value="4"/>
</dbReference>
<dbReference type="Gene3D" id="2.10.110.10">
    <property type="entry name" value="Cysteine Rich Protein"/>
    <property type="match status" value="4"/>
</dbReference>
<organism evidence="12 13">
    <name type="scientific">Clupea harengus</name>
    <name type="common">Atlantic herring</name>
    <dbReference type="NCBI Taxonomy" id="7950"/>
    <lineage>
        <taxon>Eukaryota</taxon>
        <taxon>Metazoa</taxon>
        <taxon>Chordata</taxon>
        <taxon>Craniata</taxon>
        <taxon>Vertebrata</taxon>
        <taxon>Euteleostomi</taxon>
        <taxon>Actinopterygii</taxon>
        <taxon>Neopterygii</taxon>
        <taxon>Teleostei</taxon>
        <taxon>Clupei</taxon>
        <taxon>Clupeiformes</taxon>
        <taxon>Clupeoidei</taxon>
        <taxon>Clupeidae</taxon>
        <taxon>Clupea</taxon>
    </lineage>
</organism>
<dbReference type="InterPro" id="IPR051618">
    <property type="entry name" value="Actin-binding_LIM"/>
</dbReference>
<dbReference type="PANTHER" id="PTHR24213:SF0">
    <property type="entry name" value="ACTIN-BINDING LIM PROTEIN 3"/>
    <property type="match status" value="1"/>
</dbReference>
<evidence type="ECO:0000256" key="4">
    <source>
        <dbReference type="ARBA" id="ARBA00022723"/>
    </source>
</evidence>
<dbReference type="Pfam" id="PF00412">
    <property type="entry name" value="LIM"/>
    <property type="match status" value="4"/>
</dbReference>
<evidence type="ECO:0000256" key="2">
    <source>
        <dbReference type="ARBA" id="ARBA00022490"/>
    </source>
</evidence>
<keyword evidence="12" id="KW-1185">Reference proteome</keyword>
<keyword evidence="2" id="KW-0963">Cytoplasm</keyword>
<dbReference type="GO" id="GO:0051015">
    <property type="term" value="F:actin filament binding"/>
    <property type="evidence" value="ECO:0007669"/>
    <property type="project" value="TreeGrafter"/>
</dbReference>
<keyword evidence="6 8" id="KW-0862">Zinc</keyword>
<evidence type="ECO:0000259" key="11">
    <source>
        <dbReference type="PROSITE" id="PS51089"/>
    </source>
</evidence>
<proteinExistence type="predicted"/>
<reference evidence="13 14" key="1">
    <citation type="submission" date="2025-04" db="UniProtKB">
        <authorList>
            <consortium name="RefSeq"/>
        </authorList>
    </citation>
    <scope>IDENTIFICATION</scope>
</reference>
<dbReference type="GO" id="GO:0007010">
    <property type="term" value="P:cytoskeleton organization"/>
    <property type="evidence" value="ECO:0007669"/>
    <property type="project" value="InterPro"/>
</dbReference>
<accession>A0A6P8FN38</accession>
<dbReference type="AlphaFoldDB" id="A0A6P8FN38"/>
<dbReference type="RefSeq" id="XP_031424578.1">
    <property type="nucleotide sequence ID" value="XM_031568718.1"/>
</dbReference>
<dbReference type="InterPro" id="IPR032402">
    <property type="entry name" value="AbLIM_anchor"/>
</dbReference>
<dbReference type="Pfam" id="PF02209">
    <property type="entry name" value="VHP"/>
    <property type="match status" value="1"/>
</dbReference>
<dbReference type="GO" id="GO:0030032">
    <property type="term" value="P:lamellipodium assembly"/>
    <property type="evidence" value="ECO:0007669"/>
    <property type="project" value="TreeGrafter"/>
</dbReference>
<dbReference type="PANTHER" id="PTHR24213">
    <property type="entry name" value="ACTIN-BINDING LIM PROTEIN"/>
    <property type="match status" value="1"/>
</dbReference>
<evidence type="ECO:0000256" key="5">
    <source>
        <dbReference type="ARBA" id="ARBA00022737"/>
    </source>
</evidence>
<feature type="domain" description="LIM zinc-binding" evidence="10">
    <location>
        <begin position="141"/>
        <end position="200"/>
    </location>
</feature>
<evidence type="ECO:0000256" key="8">
    <source>
        <dbReference type="PROSITE-ProRule" id="PRU00125"/>
    </source>
</evidence>
<dbReference type="CTD" id="22885"/>
<dbReference type="PROSITE" id="PS00478">
    <property type="entry name" value="LIM_DOMAIN_1"/>
    <property type="match status" value="3"/>
</dbReference>
<dbReference type="Pfam" id="PF16182">
    <property type="entry name" value="AbLIM_anchor"/>
    <property type="match status" value="2"/>
</dbReference>
<dbReference type="SMART" id="SM00153">
    <property type="entry name" value="VHP"/>
    <property type="match status" value="1"/>
</dbReference>
<comment type="subcellular location">
    <subcellularLocation>
        <location evidence="1">Cytoplasm</location>
    </subcellularLocation>
</comment>
<dbReference type="FunFam" id="1.10.950.10:FF:000001">
    <property type="entry name" value="actin-binding LIM protein 1 isoform X2"/>
    <property type="match status" value="1"/>
</dbReference>
<keyword evidence="4 8" id="KW-0479">Metal-binding</keyword>
<evidence type="ECO:0000256" key="1">
    <source>
        <dbReference type="ARBA" id="ARBA00004496"/>
    </source>
</evidence>
<dbReference type="GeneID" id="105898423"/>
<feature type="domain" description="LIM zinc-binding" evidence="10">
    <location>
        <begin position="22"/>
        <end position="81"/>
    </location>
</feature>
<evidence type="ECO:0000256" key="7">
    <source>
        <dbReference type="ARBA" id="ARBA00023038"/>
    </source>
</evidence>
<feature type="compositionally biased region" description="Basic and acidic residues" evidence="9">
    <location>
        <begin position="429"/>
        <end position="440"/>
    </location>
</feature>
<dbReference type="SUPFAM" id="SSF47050">
    <property type="entry name" value="VHP, Villin headpiece domain"/>
    <property type="match status" value="1"/>
</dbReference>
<protein>
    <submittedName>
        <fullName evidence="13">Actin-binding LIM protein 3 isoform X1</fullName>
    </submittedName>
    <submittedName>
        <fullName evidence="14">Actin-binding LIM protein 3 isoform X2</fullName>
    </submittedName>
</protein>
<evidence type="ECO:0000313" key="14">
    <source>
        <dbReference type="RefSeq" id="XP_031424578.1"/>
    </source>
</evidence>
<name>A0A6P8FN38_CLUHA</name>
<keyword evidence="3" id="KW-0597">Phosphoprotein</keyword>
<evidence type="ECO:0000256" key="3">
    <source>
        <dbReference type="ARBA" id="ARBA00022553"/>
    </source>
</evidence>
<dbReference type="KEGG" id="char:105898423"/>
<dbReference type="GO" id="GO:0015629">
    <property type="term" value="C:actin cytoskeleton"/>
    <property type="evidence" value="ECO:0007669"/>
    <property type="project" value="TreeGrafter"/>
</dbReference>
<dbReference type="FunFam" id="2.10.110.10:FF:000055">
    <property type="entry name" value="Actin binding LIM protein 1"/>
    <property type="match status" value="1"/>
</dbReference>
<keyword evidence="7 8" id="KW-0440">LIM domain</keyword>
<feature type="domain" description="HP" evidence="11">
    <location>
        <begin position="469"/>
        <end position="538"/>
    </location>
</feature>
<evidence type="ECO:0000256" key="6">
    <source>
        <dbReference type="ARBA" id="ARBA00022833"/>
    </source>
</evidence>
<dbReference type="OrthoDB" id="1746725at2759"/>
<dbReference type="CDD" id="cd09327">
    <property type="entry name" value="LIM1_abLIM"/>
    <property type="match status" value="1"/>
</dbReference>
<dbReference type="PROSITE" id="PS51089">
    <property type="entry name" value="HP"/>
    <property type="match status" value="1"/>
</dbReference>
<dbReference type="InterPro" id="IPR001781">
    <property type="entry name" value="Znf_LIM"/>
</dbReference>
<dbReference type="SUPFAM" id="SSF57716">
    <property type="entry name" value="Glucocorticoid receptor-like (DNA-binding domain)"/>
    <property type="match status" value="5"/>
</dbReference>
<feature type="region of interest" description="Disordered" evidence="9">
    <location>
        <begin position="402"/>
        <end position="440"/>
    </location>
</feature>
<dbReference type="InterPro" id="IPR036886">
    <property type="entry name" value="Villin_headpiece_dom_sf"/>
</dbReference>
<gene>
    <name evidence="13 14" type="primary">ablim3</name>
</gene>
<sequence>MSTSVSANEHSSCGDRHGSAPIRCERCGEVCRGEVVRVQSSHFHLSCFTCYVCSCDLSGSGFFRKRGAYLCAADYQRLHGTRCGRCGHYILGDVVSAIGRSYHPTCFSCTRCSKPFPVGGCVTFVGQESVCQDCICSHCHSICAGCGEQIGAGQSQLALEHQWHVRCFCCQICRQPITHEYFSRDGLPYCEVDYHTQFGIRCDICTRFITGTVLEVEGRQFHPSCARCAHCHHMFLEGEELYLTGPELWHPACKKAERQLRRRRASETSASSSIGSPGHVISVRLGNECLDYKTVAALPEAKAIHEIEGPLQHHQGICFSHRQRSSSVDSYIQPTSPPLNYYCTGSESGRTSPYHNQPRPYFTPPTRNKMPKHFHLPATGETNIYGKPPIYKQAAFKSHTSADVPMMPTSPGRHAYTPRSPRRRTPSGRPEDGQRQPRAQEDMTQQIGSYGNDPGVISQIPDDIKHTHASKYKNYPYEALTVTPTKGANQLPKDVDRTRLEKHLSREEFECVFGMSVCEFEHLALWKRNELKKQTRLF</sequence>
<dbReference type="GO" id="GO:0005737">
    <property type="term" value="C:cytoplasm"/>
    <property type="evidence" value="ECO:0007669"/>
    <property type="project" value="UniProtKB-SubCell"/>
</dbReference>
<dbReference type="Gene3D" id="1.10.950.10">
    <property type="entry name" value="Villin headpiece domain"/>
    <property type="match status" value="1"/>
</dbReference>
<dbReference type="InterPro" id="IPR003128">
    <property type="entry name" value="Villin_headpiece"/>
</dbReference>
<dbReference type="FunFam" id="2.10.110.10:FF:000003">
    <property type="entry name" value="actin-binding LIM protein 1 isoform X1"/>
    <property type="match status" value="1"/>
</dbReference>